<sequence>MKKLDPKLDRLRSQGTLNPEPKRVQSPLFQSGDFFDPNDLLQTKYEMLRHVRIDGASKAETAALFGMSRPTLYQAEAAFAHEGLTGLLPKQRGPKGAHKLTDEVMAFIEQRLQDDGSIHARALAQEIKSTLGLSVHPRSIERAIVRKKNRRRIVAGVLAACRYIALRNHTHGFTDRPREPGRESSASFPRHVARISDLAQGTGSGPTESTSTSQSIVTPRQRIRSIARQSRLAYSFGTHPCLLIDSRR</sequence>
<feature type="region of interest" description="Disordered" evidence="1">
    <location>
        <begin position="198"/>
        <end position="220"/>
    </location>
</feature>
<evidence type="ECO:0000256" key="1">
    <source>
        <dbReference type="SAM" id="MobiDB-lite"/>
    </source>
</evidence>
<reference evidence="3 4" key="2">
    <citation type="submission" date="2016-03" db="EMBL/GenBank/DDBJ databases">
        <title>New uncultured bacterium of the family Gallionellaceae from acid mine drainage: description and reconstruction of genome based on metagenomic analysis of microbial community.</title>
        <authorList>
            <person name="Kadnikov V."/>
            <person name="Ivasenko D."/>
            <person name="Beletsky A."/>
            <person name="Mardanov A."/>
            <person name="Danilova E."/>
            <person name="Pimenov N."/>
            <person name="Karnachuk O."/>
            <person name="Ravin N."/>
        </authorList>
    </citation>
    <scope>NUCLEOTIDE SEQUENCE [LARGE SCALE GENOMIC DNA]</scope>
    <source>
        <strain evidence="3">ShG14-8</strain>
    </source>
</reference>
<protein>
    <recommendedName>
        <fullName evidence="2">Insertion element IS150 protein InsJ-like helix-turn-helix domain-containing protein</fullName>
    </recommendedName>
</protein>
<feature type="region of interest" description="Disordered" evidence="1">
    <location>
        <begin position="1"/>
        <end position="28"/>
    </location>
</feature>
<evidence type="ECO:0000313" key="4">
    <source>
        <dbReference type="Proteomes" id="UP000070578"/>
    </source>
</evidence>
<evidence type="ECO:0000313" key="3">
    <source>
        <dbReference type="EMBL" id="KXS31878.1"/>
    </source>
</evidence>
<reference evidence="3 4" key="1">
    <citation type="submission" date="2016-02" db="EMBL/GenBank/DDBJ databases">
        <authorList>
            <person name="Wen L."/>
            <person name="He K."/>
            <person name="Yang H."/>
        </authorList>
    </citation>
    <scope>NUCLEOTIDE SEQUENCE [LARGE SCALE GENOMIC DNA]</scope>
    <source>
        <strain evidence="3">ShG14-8</strain>
    </source>
</reference>
<dbReference type="EMBL" id="LSLI01000052">
    <property type="protein sequence ID" value="KXS31878.1"/>
    <property type="molecule type" value="Genomic_DNA"/>
</dbReference>
<feature type="domain" description="Insertion element IS150 protein InsJ-like helix-turn-helix" evidence="2">
    <location>
        <begin position="44"/>
        <end position="95"/>
    </location>
</feature>
<organism evidence="3 4">
    <name type="scientific">Candidatus Gallionella acididurans</name>
    <dbReference type="NCBI Taxonomy" id="1796491"/>
    <lineage>
        <taxon>Bacteria</taxon>
        <taxon>Pseudomonadati</taxon>
        <taxon>Pseudomonadota</taxon>
        <taxon>Betaproteobacteria</taxon>
        <taxon>Nitrosomonadales</taxon>
        <taxon>Gallionellaceae</taxon>
        <taxon>Gallionella</taxon>
    </lineage>
</organism>
<accession>A0A139BSH4</accession>
<dbReference type="PATRIC" id="fig|1796491.3.peg.2190"/>
<dbReference type="Pfam" id="PF13518">
    <property type="entry name" value="HTH_28"/>
    <property type="match status" value="1"/>
</dbReference>
<feature type="compositionally biased region" description="Basic and acidic residues" evidence="1">
    <location>
        <begin position="1"/>
        <end position="12"/>
    </location>
</feature>
<evidence type="ECO:0000259" key="2">
    <source>
        <dbReference type="Pfam" id="PF13518"/>
    </source>
</evidence>
<gene>
    <name evidence="3" type="ORF">AWT59_2010</name>
</gene>
<dbReference type="InterPro" id="IPR009057">
    <property type="entry name" value="Homeodomain-like_sf"/>
</dbReference>
<dbReference type="Proteomes" id="UP000070578">
    <property type="component" value="Unassembled WGS sequence"/>
</dbReference>
<proteinExistence type="predicted"/>
<dbReference type="AlphaFoldDB" id="A0A139BSH4"/>
<name>A0A139BSH4_9PROT</name>
<dbReference type="SUPFAM" id="SSF46689">
    <property type="entry name" value="Homeodomain-like"/>
    <property type="match status" value="1"/>
</dbReference>
<dbReference type="InterPro" id="IPR055247">
    <property type="entry name" value="InsJ-like_HTH"/>
</dbReference>
<comment type="caution">
    <text evidence="3">The sequence shown here is derived from an EMBL/GenBank/DDBJ whole genome shotgun (WGS) entry which is preliminary data.</text>
</comment>